<keyword evidence="3 6" id="KW-0812">Transmembrane</keyword>
<feature type="transmembrane region" description="Helical" evidence="6">
    <location>
        <begin position="122"/>
        <end position="141"/>
    </location>
</feature>
<reference evidence="7 8" key="1">
    <citation type="journal article" name="Sci. Rep.">
        <title>Telomere-to-telomere assembled and centromere annotated genomes of the two main subspecies of the button mushroom Agaricus bisporus reveal especially polymorphic chromosome ends.</title>
        <authorList>
            <person name="Sonnenberg A.S.M."/>
            <person name="Sedaghat-Telgerd N."/>
            <person name="Lavrijssen B."/>
            <person name="Ohm R.A."/>
            <person name="Hendrickx P.M."/>
            <person name="Scholtmeijer K."/>
            <person name="Baars J.J.P."/>
            <person name="van Peer A."/>
        </authorList>
    </citation>
    <scope>NUCLEOTIDE SEQUENCE [LARGE SCALE GENOMIC DNA]</scope>
    <source>
        <strain evidence="7 8">H119_p4</strain>
    </source>
</reference>
<dbReference type="PANTHER" id="PTHR10057:SF0">
    <property type="entry name" value="TRANSLOCATOR PROTEIN"/>
    <property type="match status" value="1"/>
</dbReference>
<evidence type="ECO:0000256" key="5">
    <source>
        <dbReference type="ARBA" id="ARBA00023136"/>
    </source>
</evidence>
<dbReference type="GO" id="GO:0033013">
    <property type="term" value="P:tetrapyrrole metabolic process"/>
    <property type="evidence" value="ECO:0007669"/>
    <property type="project" value="UniProtKB-ARBA"/>
</dbReference>
<name>A0A8H7F3A5_AGABI</name>
<evidence type="ECO:0000256" key="1">
    <source>
        <dbReference type="ARBA" id="ARBA00004141"/>
    </source>
</evidence>
<dbReference type="Proteomes" id="UP000629468">
    <property type="component" value="Unassembled WGS sequence"/>
</dbReference>
<comment type="subcellular location">
    <subcellularLocation>
        <location evidence="1">Membrane</location>
        <topology evidence="1">Multi-pass membrane protein</topology>
    </subcellularLocation>
</comment>
<dbReference type="InterPro" id="IPR038330">
    <property type="entry name" value="TspO/MBR-related_sf"/>
</dbReference>
<evidence type="ECO:0000256" key="3">
    <source>
        <dbReference type="ARBA" id="ARBA00022692"/>
    </source>
</evidence>
<keyword evidence="4 6" id="KW-1133">Transmembrane helix</keyword>
<dbReference type="GO" id="GO:0005741">
    <property type="term" value="C:mitochondrial outer membrane"/>
    <property type="evidence" value="ECO:0007669"/>
    <property type="project" value="TreeGrafter"/>
</dbReference>
<evidence type="ECO:0000313" key="7">
    <source>
        <dbReference type="EMBL" id="KAF7775977.1"/>
    </source>
</evidence>
<evidence type="ECO:0000313" key="8">
    <source>
        <dbReference type="Proteomes" id="UP000629468"/>
    </source>
</evidence>
<proteinExistence type="inferred from homology"/>
<dbReference type="Pfam" id="PF03073">
    <property type="entry name" value="TspO_MBR"/>
    <property type="match status" value="1"/>
</dbReference>
<organism evidence="7 8">
    <name type="scientific">Agaricus bisporus var. burnettii</name>
    <dbReference type="NCBI Taxonomy" id="192524"/>
    <lineage>
        <taxon>Eukaryota</taxon>
        <taxon>Fungi</taxon>
        <taxon>Dikarya</taxon>
        <taxon>Basidiomycota</taxon>
        <taxon>Agaricomycotina</taxon>
        <taxon>Agaricomycetes</taxon>
        <taxon>Agaricomycetidae</taxon>
        <taxon>Agaricales</taxon>
        <taxon>Agaricineae</taxon>
        <taxon>Agaricaceae</taxon>
        <taxon>Agaricus</taxon>
    </lineage>
</organism>
<dbReference type="InterPro" id="IPR004307">
    <property type="entry name" value="TspO_MBR"/>
</dbReference>
<comment type="caution">
    <text evidence="7">The sequence shown here is derived from an EMBL/GenBank/DDBJ whole genome shotgun (WGS) entry which is preliminary data.</text>
</comment>
<evidence type="ECO:0000256" key="2">
    <source>
        <dbReference type="ARBA" id="ARBA00007524"/>
    </source>
</evidence>
<feature type="transmembrane region" description="Helical" evidence="6">
    <location>
        <begin position="58"/>
        <end position="78"/>
    </location>
</feature>
<dbReference type="PIRSF" id="PIRSF005859">
    <property type="entry name" value="PBR"/>
    <property type="match status" value="1"/>
</dbReference>
<evidence type="ECO:0000256" key="6">
    <source>
        <dbReference type="SAM" id="Phobius"/>
    </source>
</evidence>
<dbReference type="PANTHER" id="PTHR10057">
    <property type="entry name" value="PERIPHERAL-TYPE BENZODIAZEPINE RECEPTOR"/>
    <property type="match status" value="1"/>
</dbReference>
<protein>
    <recommendedName>
        <fullName evidence="9">TspO/MBR-related protein</fullName>
    </recommendedName>
</protein>
<feature type="transmembrane region" description="Helical" evidence="6">
    <location>
        <begin position="153"/>
        <end position="173"/>
    </location>
</feature>
<evidence type="ECO:0008006" key="9">
    <source>
        <dbReference type="Google" id="ProtNLM"/>
    </source>
</evidence>
<dbReference type="CDD" id="cd15904">
    <property type="entry name" value="TSPO_MBR"/>
    <property type="match status" value="1"/>
</dbReference>
<keyword evidence="5 6" id="KW-0472">Membrane</keyword>
<evidence type="ECO:0000256" key="4">
    <source>
        <dbReference type="ARBA" id="ARBA00022989"/>
    </source>
</evidence>
<accession>A0A8H7F3A5</accession>
<comment type="similarity">
    <text evidence="2">Belongs to the TspO/BZRP family.</text>
</comment>
<dbReference type="OMA" id="WSWLFFG"/>
<feature type="transmembrane region" description="Helical" evidence="6">
    <location>
        <begin position="98"/>
        <end position="115"/>
    </location>
</feature>
<dbReference type="EMBL" id="JABXXO010000006">
    <property type="protein sequence ID" value="KAF7775977.1"/>
    <property type="molecule type" value="Genomic_DNA"/>
</dbReference>
<gene>
    <name evidence="7" type="ORF">Agabi119p4_4370</name>
</gene>
<dbReference type="Gene3D" id="1.20.1260.100">
    <property type="entry name" value="TspO/MBR protein"/>
    <property type="match status" value="1"/>
</dbReference>
<sequence>MSGIHIPNILLAIPRNPVTAVGLPLALGYFGGFPASKAVNTAWYHRLSRPPLCPPRQAFPLVWPLLYLAMGYASHIAVKELDSAIIPSNRDDLSLGLALYYGQLGLNCIWTTLFFEKRSPILALVDSVLVTGTTFYMTTLWDVPTNARATYLLLPYCAWMGYATYMNAGFWWLNRDSEKSA</sequence>
<dbReference type="FunFam" id="1.20.1260.100:FF:000001">
    <property type="entry name" value="translocator protein 2"/>
    <property type="match status" value="1"/>
</dbReference>
<dbReference type="AlphaFoldDB" id="A0A8H7F3A5"/>